<evidence type="ECO:0000313" key="3">
    <source>
        <dbReference type="Proteomes" id="UP000266673"/>
    </source>
</evidence>
<gene>
    <name evidence="2" type="ORF">C2G38_2157340</name>
</gene>
<keyword evidence="3" id="KW-1185">Reference proteome</keyword>
<organism evidence="2 3">
    <name type="scientific">Gigaspora rosea</name>
    <dbReference type="NCBI Taxonomy" id="44941"/>
    <lineage>
        <taxon>Eukaryota</taxon>
        <taxon>Fungi</taxon>
        <taxon>Fungi incertae sedis</taxon>
        <taxon>Mucoromycota</taxon>
        <taxon>Glomeromycotina</taxon>
        <taxon>Glomeromycetes</taxon>
        <taxon>Diversisporales</taxon>
        <taxon>Gigasporaceae</taxon>
        <taxon>Gigaspora</taxon>
    </lineage>
</organism>
<protein>
    <submittedName>
        <fullName evidence="2">Uncharacterized protein</fullName>
    </submittedName>
</protein>
<reference evidence="2 3" key="1">
    <citation type="submission" date="2018-06" db="EMBL/GenBank/DDBJ databases">
        <title>Comparative genomics reveals the genomic features of Rhizophagus irregularis, R. cerebriforme, R. diaphanum and Gigaspora rosea, and their symbiotic lifestyle signature.</title>
        <authorList>
            <person name="Morin E."/>
            <person name="San Clemente H."/>
            <person name="Chen E.C.H."/>
            <person name="De La Providencia I."/>
            <person name="Hainaut M."/>
            <person name="Kuo A."/>
            <person name="Kohler A."/>
            <person name="Murat C."/>
            <person name="Tang N."/>
            <person name="Roy S."/>
            <person name="Loubradou J."/>
            <person name="Henrissat B."/>
            <person name="Grigoriev I.V."/>
            <person name="Corradi N."/>
            <person name="Roux C."/>
            <person name="Martin F.M."/>
        </authorList>
    </citation>
    <scope>NUCLEOTIDE SEQUENCE [LARGE SCALE GENOMIC DNA]</scope>
    <source>
        <strain evidence="2 3">DAOM 194757</strain>
    </source>
</reference>
<evidence type="ECO:0000313" key="2">
    <source>
        <dbReference type="EMBL" id="RIB28710.1"/>
    </source>
</evidence>
<proteinExistence type="predicted"/>
<name>A0A397W1W2_9GLOM</name>
<feature type="compositionally biased region" description="Basic and acidic residues" evidence="1">
    <location>
        <begin position="1"/>
        <end position="12"/>
    </location>
</feature>
<dbReference type="Proteomes" id="UP000266673">
    <property type="component" value="Unassembled WGS sequence"/>
</dbReference>
<sequence length="254" mass="30088">MYLEEDKTENQKIKTKRKEIGNQQKSTSLNFKGNLIEIEEKNWAREEEELDQKTLLQKTADEINAKKDMSKELFTDFQKLLTNKLHKANAKELNPQITEVDNIGNLQLRNWKANNAKKNLKPIEDDRTDIQYNTGISCQNNLGLVKDNQLMKNIEDKTSTKEECQKFIKRENKIIINKVNNNIVLYCQEEIDHIKFYKDWNKKINHTKEIQAEKNEHEAFKSYKRPTELDEQTKIKDKLKAFSYYQNSAKIEIC</sequence>
<feature type="region of interest" description="Disordered" evidence="1">
    <location>
        <begin position="1"/>
        <end position="25"/>
    </location>
</feature>
<dbReference type="AlphaFoldDB" id="A0A397W1W2"/>
<comment type="caution">
    <text evidence="2">The sequence shown here is derived from an EMBL/GenBank/DDBJ whole genome shotgun (WGS) entry which is preliminary data.</text>
</comment>
<evidence type="ECO:0000256" key="1">
    <source>
        <dbReference type="SAM" id="MobiDB-lite"/>
    </source>
</evidence>
<accession>A0A397W1W2</accession>
<dbReference type="EMBL" id="QKWP01000058">
    <property type="protein sequence ID" value="RIB28710.1"/>
    <property type="molecule type" value="Genomic_DNA"/>
</dbReference>